<evidence type="ECO:0000259" key="1">
    <source>
        <dbReference type="Pfam" id="PF00534"/>
    </source>
</evidence>
<dbReference type="Pfam" id="PF00534">
    <property type="entry name" value="Glycos_transf_1"/>
    <property type="match status" value="1"/>
</dbReference>
<comment type="caution">
    <text evidence="3">The sequence shown here is derived from an EMBL/GenBank/DDBJ whole genome shotgun (WGS) entry which is preliminary data.</text>
</comment>
<dbReference type="SUPFAM" id="SSF53756">
    <property type="entry name" value="UDP-Glycosyltransferase/glycogen phosphorylase"/>
    <property type="match status" value="1"/>
</dbReference>
<evidence type="ECO:0000313" key="4">
    <source>
        <dbReference type="Proteomes" id="UP001597297"/>
    </source>
</evidence>
<dbReference type="PANTHER" id="PTHR45947:SF13">
    <property type="entry name" value="TRANSFERASE"/>
    <property type="match status" value="1"/>
</dbReference>
<proteinExistence type="predicted"/>
<dbReference type="InterPro" id="IPR001296">
    <property type="entry name" value="Glyco_trans_1"/>
</dbReference>
<evidence type="ECO:0000259" key="2">
    <source>
        <dbReference type="Pfam" id="PF13439"/>
    </source>
</evidence>
<dbReference type="RefSeq" id="WP_377094466.1">
    <property type="nucleotide sequence ID" value="NZ_JBHSJM010000001.1"/>
</dbReference>
<dbReference type="GO" id="GO:0016757">
    <property type="term" value="F:glycosyltransferase activity"/>
    <property type="evidence" value="ECO:0007669"/>
    <property type="project" value="UniProtKB-KW"/>
</dbReference>
<dbReference type="Proteomes" id="UP001597297">
    <property type="component" value="Unassembled WGS sequence"/>
</dbReference>
<gene>
    <name evidence="3" type="ORF">ACFSQZ_06930</name>
</gene>
<feature type="domain" description="Glycosyl transferase family 1" evidence="1">
    <location>
        <begin position="207"/>
        <end position="353"/>
    </location>
</feature>
<keyword evidence="3" id="KW-0808">Transferase</keyword>
<reference evidence="4" key="1">
    <citation type="journal article" date="2019" name="Int. J. Syst. Evol. Microbiol.">
        <title>The Global Catalogue of Microorganisms (GCM) 10K type strain sequencing project: providing services to taxonomists for standard genome sequencing and annotation.</title>
        <authorList>
            <consortium name="The Broad Institute Genomics Platform"/>
            <consortium name="The Broad Institute Genome Sequencing Center for Infectious Disease"/>
            <person name="Wu L."/>
            <person name="Ma J."/>
        </authorList>
    </citation>
    <scope>NUCLEOTIDE SEQUENCE [LARGE SCALE GENOMIC DNA]</scope>
    <source>
        <strain evidence="4">JCM 16545</strain>
    </source>
</reference>
<dbReference type="InterPro" id="IPR028098">
    <property type="entry name" value="Glyco_trans_4-like_N"/>
</dbReference>
<feature type="domain" description="Glycosyltransferase subfamily 4-like N-terminal" evidence="2">
    <location>
        <begin position="14"/>
        <end position="201"/>
    </location>
</feature>
<dbReference type="EC" id="2.4.-.-" evidence="3"/>
<keyword evidence="3" id="KW-0328">Glycosyltransferase</keyword>
<organism evidence="3 4">
    <name type="scientific">Rubritalea spongiae</name>
    <dbReference type="NCBI Taxonomy" id="430797"/>
    <lineage>
        <taxon>Bacteria</taxon>
        <taxon>Pseudomonadati</taxon>
        <taxon>Verrucomicrobiota</taxon>
        <taxon>Verrucomicrobiia</taxon>
        <taxon>Verrucomicrobiales</taxon>
        <taxon>Rubritaleaceae</taxon>
        <taxon>Rubritalea</taxon>
    </lineage>
</organism>
<name>A0ABW5E3G6_9BACT</name>
<dbReference type="CDD" id="cd03801">
    <property type="entry name" value="GT4_PimA-like"/>
    <property type="match status" value="1"/>
</dbReference>
<accession>A0ABW5E3G6</accession>
<keyword evidence="4" id="KW-1185">Reference proteome</keyword>
<dbReference type="Gene3D" id="3.40.50.2000">
    <property type="entry name" value="Glycogen Phosphorylase B"/>
    <property type="match status" value="2"/>
</dbReference>
<sequence>MKILQIFNQYLEYGGEEGSVSRIAQQLRSEHTIRTYTYSTQELLNSPLGKLSMPYKMQYNARVIRDLRGLQEDEQFDFWQIHNVFPAMSVAVYELAAELGVPVIQFLHNYRFGCADATYFRGGERCFDCSPSNFFPAIQHRCWRSSFPATISMVATLKRFWLRGGKESIKAFIAISESQKQRHVKMGIAAEHIHVLHHSLDAGLEYNKPPQNGDVLFIGRLTEEKGLELLLRAWKEVAETKRILRIIGSGPLEEDLHELCRAEQIGNVKFMGFVDKSQHDAFYKKSAFVVAPSVWEEPFGMVVLEAWKHYRPVLTTNIGSFPDLIDNKKNGWLAPTDRCGFAAVLEKALSSPAYNEMGVNGHFKLEQQFNTKVWLNKWKSIVESVPH</sequence>
<dbReference type="PANTHER" id="PTHR45947">
    <property type="entry name" value="SULFOQUINOVOSYL TRANSFERASE SQD2"/>
    <property type="match status" value="1"/>
</dbReference>
<dbReference type="InterPro" id="IPR050194">
    <property type="entry name" value="Glycosyltransferase_grp1"/>
</dbReference>
<protein>
    <submittedName>
        <fullName evidence="3">Glycosyltransferase family 4 protein</fullName>
        <ecNumber evidence="3">2.4.-.-</ecNumber>
    </submittedName>
</protein>
<evidence type="ECO:0000313" key="3">
    <source>
        <dbReference type="EMBL" id="MFD2276195.1"/>
    </source>
</evidence>
<dbReference type="Pfam" id="PF13439">
    <property type="entry name" value="Glyco_transf_4"/>
    <property type="match status" value="1"/>
</dbReference>
<dbReference type="EMBL" id="JBHUJC010000020">
    <property type="protein sequence ID" value="MFD2276195.1"/>
    <property type="molecule type" value="Genomic_DNA"/>
</dbReference>